<dbReference type="GO" id="GO:0004803">
    <property type="term" value="F:transposase activity"/>
    <property type="evidence" value="ECO:0007669"/>
    <property type="project" value="InterPro"/>
</dbReference>
<evidence type="ECO:0000313" key="2">
    <source>
        <dbReference type="EMBL" id="MCU6705313.1"/>
    </source>
</evidence>
<dbReference type="InterPro" id="IPR015378">
    <property type="entry name" value="Transposase-like_Mu_C"/>
</dbReference>
<dbReference type="RefSeq" id="WP_041337547.1">
    <property type="nucleotide sequence ID" value="NZ_JAOQJZ010000004.1"/>
</dbReference>
<accession>A0AAE3LH84</accession>
<reference evidence="2 3" key="1">
    <citation type="journal article" date="2021" name="ISME Commun">
        <title>Automated analysis of genomic sequences facilitates high-throughput and comprehensive description of bacteria.</title>
        <authorList>
            <person name="Hitch T.C.A."/>
        </authorList>
    </citation>
    <scope>NUCLEOTIDE SEQUENCE [LARGE SCALE GENOMIC DNA]</scope>
    <source>
        <strain evidence="2 3">Sanger_31</strain>
    </source>
</reference>
<evidence type="ECO:0000259" key="1">
    <source>
        <dbReference type="PROSITE" id="PS50994"/>
    </source>
</evidence>
<dbReference type="GO" id="GO:0015074">
    <property type="term" value="P:DNA integration"/>
    <property type="evidence" value="ECO:0007669"/>
    <property type="project" value="InterPro"/>
</dbReference>
<name>A0AAE3LH84_9FIRM</name>
<feature type="domain" description="Integrase catalytic" evidence="1">
    <location>
        <begin position="249"/>
        <end position="470"/>
    </location>
</feature>
<dbReference type="InterPro" id="IPR001584">
    <property type="entry name" value="Integrase_cat-core"/>
</dbReference>
<dbReference type="InterPro" id="IPR009004">
    <property type="entry name" value="Transposase_Mu_C"/>
</dbReference>
<dbReference type="Gene3D" id="2.30.30.130">
    <property type="entry name" value="Transposase, Mu, C-terminal"/>
    <property type="match status" value="1"/>
</dbReference>
<dbReference type="GO" id="GO:0006313">
    <property type="term" value="P:DNA transposition"/>
    <property type="evidence" value="ECO:0007669"/>
    <property type="project" value="InterPro"/>
</dbReference>
<dbReference type="GO" id="GO:0003677">
    <property type="term" value="F:DNA binding"/>
    <property type="evidence" value="ECO:0007669"/>
    <property type="project" value="InterPro"/>
</dbReference>
<dbReference type="InterPro" id="IPR036397">
    <property type="entry name" value="RNaseH_sf"/>
</dbReference>
<evidence type="ECO:0000313" key="3">
    <source>
        <dbReference type="Proteomes" id="UP001208131"/>
    </source>
</evidence>
<dbReference type="InterPro" id="IPR012337">
    <property type="entry name" value="RNaseH-like_sf"/>
</dbReference>
<dbReference type="EMBL" id="JAOQJZ010000004">
    <property type="protein sequence ID" value="MCU6705313.1"/>
    <property type="molecule type" value="Genomic_DNA"/>
</dbReference>
<dbReference type="Proteomes" id="UP001208131">
    <property type="component" value="Unassembled WGS sequence"/>
</dbReference>
<dbReference type="Gene3D" id="3.30.420.10">
    <property type="entry name" value="Ribonuclease H-like superfamily/Ribonuclease H"/>
    <property type="match status" value="1"/>
</dbReference>
<dbReference type="Pfam" id="PF09299">
    <property type="entry name" value="Mu-transpos_C"/>
    <property type="match status" value="1"/>
</dbReference>
<proteinExistence type="predicted"/>
<protein>
    <submittedName>
        <fullName evidence="2">Mu transposase C-terminal domain-containing protein</fullName>
    </submittedName>
</protein>
<dbReference type="Pfam" id="PF09039">
    <property type="entry name" value="HTH_Tnp_Mu_2"/>
    <property type="match status" value="1"/>
</dbReference>
<dbReference type="Gene3D" id="1.10.10.60">
    <property type="entry name" value="Homeodomain-like"/>
    <property type="match status" value="1"/>
</dbReference>
<dbReference type="PROSITE" id="PS50994">
    <property type="entry name" value="INTEGRASE"/>
    <property type="match status" value="1"/>
</dbReference>
<comment type="caution">
    <text evidence="2">The sequence shown here is derived from an EMBL/GenBank/DDBJ whole genome shotgun (WGS) entry which is preliminary data.</text>
</comment>
<dbReference type="InterPro" id="IPR004189">
    <property type="entry name" value="Phage_Mu_transposase"/>
</dbReference>
<dbReference type="Pfam" id="PF02914">
    <property type="entry name" value="DDE_2"/>
    <property type="match status" value="1"/>
</dbReference>
<dbReference type="SUPFAM" id="SSF50610">
    <property type="entry name" value="mu transposase, C-terminal domain"/>
    <property type="match status" value="1"/>
</dbReference>
<dbReference type="AlphaFoldDB" id="A0AAE3LH84"/>
<dbReference type="SUPFAM" id="SSF53098">
    <property type="entry name" value="Ribonuclease H-like"/>
    <property type="match status" value="1"/>
</dbReference>
<gene>
    <name evidence="2" type="ORF">OCV57_05135</name>
</gene>
<dbReference type="InterPro" id="IPR015126">
    <property type="entry name" value="Mu_I-gamma"/>
</dbReference>
<keyword evidence="3" id="KW-1185">Reference proteome</keyword>
<organism evidence="2 3">
    <name type="scientific">Hominimerdicola aceti</name>
    <dbReference type="NCBI Taxonomy" id="2981726"/>
    <lineage>
        <taxon>Bacteria</taxon>
        <taxon>Bacillati</taxon>
        <taxon>Bacillota</taxon>
        <taxon>Clostridia</taxon>
        <taxon>Eubacteriales</taxon>
        <taxon>Oscillospiraceae</taxon>
        <taxon>Hominimerdicola</taxon>
    </lineage>
</organism>
<sequence>MEYLTVAKTADLKGCSERYIKKLCKDGKLSCNIEINDRNRPKYMIPISSLPEGLQAKYYAQKRAEAGLELVAQPVKNALKQPKKPVKTSIEEFSEDERDEIALWVDILRDWQRYRDQYPGKKTEVDKLYVGKCQLEHNDIKVSVDILYRKYAAYRNNNLQGLCENRGGANKGKSSIPPELWEQFCYFYLSENKPTVSRCYDLTLECAKEWYPSMVSNFPSDNTFRRHIKSEIPQAVLTYMRDGDKAMKDKCLPYISRMYDGLHANDVWIADNHTFDIQSYDEDNGTIHRLYLTAFLDAKSGVLVGWNICDSPNSQSTIIALRHGIMRFGIPKAVYFDNGREFLTHDVGGKGHRSRKTDNPEIEPPTILQRLGITMHNAIVRNAKAKPIERTFSTVTMQFARMFEGYCGGTIMQRPESLKRRIKEGKIPCDFEIREYIDMYIDGDFNMQEYGGAETKYKGMSRIDVWNMDIKSVGIRKAPEAELNLMLMRSTRVQKIKRNGVFVEISGEKVWFMDYENTYRHLGEEVYVRYDPADLRSVRVYDKSDRYLWTWECADKLLIDYITESKEEISDAMALQRRVQRFIKAEAQNITDGLNSEHKIDLMEAAALKAAHGKQSFKIVMPSNVIMIRADNEPESISKASGDDIVVNIDKMNENAERRKNKWRSD</sequence>